<dbReference type="GO" id="GO:0004620">
    <property type="term" value="F:phospholipase activity"/>
    <property type="evidence" value="ECO:0007669"/>
    <property type="project" value="InterPro"/>
</dbReference>
<keyword evidence="1" id="KW-1133">Transmembrane helix</keyword>
<sequence length="424" mass="48295">MQTFVVVILLFANAHCTGRNIAKMFSQDSFFHEQFIHFVQQQERHWQNGGEELEFDRNADLLRECSNIDRATLEHVDNIAIGDIAYYTELGDLSYYCEHNFTKLYQGDIEECNHPGYDLPISSLDKYLRIFNSNITIIPVPPSSNLTRQAQDFAEELQKRKDAKLKWKLVVIMLGHKDHVLGSQLEIGPTIMEAVQRLYSYERTFIVVARIADATMWNNARHAHKACQMLLSESKNNNILNEQESLIWTQIASHLQSKQRKLFGVEILSLNATLDLIQSTSTTDLTAIGYDCYHLSAKGLSMFHTTIWNLILTQDNLRSNQFRPRYQPPRCADPVCPFIRTRNNSALCNWNFPKTSRNGLKVEEWIAIGIFATAVTLCAILLVALCCGRGRDQVVTEALKPVGADWSCITRFIDEDSAGLNLSA</sequence>
<organism evidence="3 4">
    <name type="scientific">Syphacia muris</name>
    <dbReference type="NCBI Taxonomy" id="451379"/>
    <lineage>
        <taxon>Eukaryota</taxon>
        <taxon>Metazoa</taxon>
        <taxon>Ecdysozoa</taxon>
        <taxon>Nematoda</taxon>
        <taxon>Chromadorea</taxon>
        <taxon>Rhabditida</taxon>
        <taxon>Spirurina</taxon>
        <taxon>Oxyuridomorpha</taxon>
        <taxon>Oxyuroidea</taxon>
        <taxon>Oxyuridae</taxon>
        <taxon>Syphacia</taxon>
    </lineage>
</organism>
<dbReference type="InterPro" id="IPR038885">
    <property type="entry name" value="PLB1"/>
</dbReference>
<reference evidence="4" key="1">
    <citation type="submission" date="2017-02" db="UniProtKB">
        <authorList>
            <consortium name="WormBaseParasite"/>
        </authorList>
    </citation>
    <scope>IDENTIFICATION</scope>
</reference>
<dbReference type="PANTHER" id="PTHR21325:SF28">
    <property type="entry name" value="SGNH DOMAIN-CONTAINING PROTEIN"/>
    <property type="match status" value="1"/>
</dbReference>
<keyword evidence="1" id="KW-0472">Membrane</keyword>
<dbReference type="STRING" id="451379.A0A0N5AZP0"/>
<keyword evidence="1" id="KW-0812">Transmembrane</keyword>
<evidence type="ECO:0000256" key="1">
    <source>
        <dbReference type="SAM" id="Phobius"/>
    </source>
</evidence>
<feature type="signal peptide" evidence="2">
    <location>
        <begin position="1"/>
        <end position="18"/>
    </location>
</feature>
<dbReference type="WBParaSite" id="SMUV_0001046701-mRNA-1">
    <property type="protein sequence ID" value="SMUV_0001046701-mRNA-1"/>
    <property type="gene ID" value="SMUV_0001046701"/>
</dbReference>
<evidence type="ECO:0000256" key="2">
    <source>
        <dbReference type="SAM" id="SignalP"/>
    </source>
</evidence>
<dbReference type="GO" id="GO:0006644">
    <property type="term" value="P:phospholipid metabolic process"/>
    <property type="evidence" value="ECO:0007669"/>
    <property type="project" value="TreeGrafter"/>
</dbReference>
<evidence type="ECO:0000313" key="4">
    <source>
        <dbReference type="WBParaSite" id="SMUV_0001046701-mRNA-1"/>
    </source>
</evidence>
<keyword evidence="3" id="KW-1185">Reference proteome</keyword>
<keyword evidence="2" id="KW-0732">Signal</keyword>
<protein>
    <submittedName>
        <fullName evidence="4">SGNH domain-containing protein</fullName>
    </submittedName>
</protein>
<feature type="transmembrane region" description="Helical" evidence="1">
    <location>
        <begin position="365"/>
        <end position="387"/>
    </location>
</feature>
<dbReference type="PANTHER" id="PTHR21325">
    <property type="entry name" value="PHOSPHOLIPASE B, PLB1"/>
    <property type="match status" value="1"/>
</dbReference>
<evidence type="ECO:0000313" key="3">
    <source>
        <dbReference type="Proteomes" id="UP000046393"/>
    </source>
</evidence>
<feature type="chain" id="PRO_5005893576" evidence="2">
    <location>
        <begin position="19"/>
        <end position="424"/>
    </location>
</feature>
<proteinExistence type="predicted"/>
<accession>A0A0N5AZP0</accession>
<name>A0A0N5AZP0_9BILA</name>
<dbReference type="Proteomes" id="UP000046393">
    <property type="component" value="Unplaced"/>
</dbReference>
<dbReference type="AlphaFoldDB" id="A0A0N5AZP0"/>